<feature type="domain" description="PLD phosphodiesterase" evidence="1">
    <location>
        <begin position="80"/>
        <end position="106"/>
    </location>
</feature>
<dbReference type="SMART" id="SM00155">
    <property type="entry name" value="PLDc"/>
    <property type="match status" value="1"/>
</dbReference>
<dbReference type="InterPro" id="IPR001736">
    <property type="entry name" value="PLipase_D/transphosphatidylase"/>
</dbReference>
<dbReference type="EMBL" id="SUYC01000017">
    <property type="protein sequence ID" value="MBE6271821.1"/>
    <property type="molecule type" value="Genomic_DNA"/>
</dbReference>
<dbReference type="SUPFAM" id="SSF56024">
    <property type="entry name" value="Phospholipase D/nuclease"/>
    <property type="match status" value="1"/>
</dbReference>
<dbReference type="PROSITE" id="PS50035">
    <property type="entry name" value="PLD"/>
    <property type="match status" value="1"/>
</dbReference>
<name>A0A9D5P2L1_XYLRU</name>
<accession>A0A9D5P2L1</accession>
<dbReference type="InterPro" id="IPR025202">
    <property type="entry name" value="PLD-like_dom"/>
</dbReference>
<proteinExistence type="predicted"/>
<reference evidence="2" key="1">
    <citation type="submission" date="2019-04" db="EMBL/GenBank/DDBJ databases">
        <title>Evolution of Biomass-Degrading Anaerobic Consortia Revealed by Metagenomics.</title>
        <authorList>
            <person name="Peng X."/>
        </authorList>
    </citation>
    <scope>NUCLEOTIDE SEQUENCE</scope>
    <source>
        <strain evidence="2">SIG140</strain>
    </source>
</reference>
<protein>
    <recommendedName>
        <fullName evidence="1">PLD phosphodiesterase domain-containing protein</fullName>
    </recommendedName>
</protein>
<comment type="caution">
    <text evidence="2">The sequence shown here is derived from an EMBL/GenBank/DDBJ whole genome shotgun (WGS) entry which is preliminary data.</text>
</comment>
<dbReference type="GO" id="GO:0006793">
    <property type="term" value="P:phosphorus metabolic process"/>
    <property type="evidence" value="ECO:0007669"/>
    <property type="project" value="UniProtKB-ARBA"/>
</dbReference>
<dbReference type="Proteomes" id="UP000806522">
    <property type="component" value="Unassembled WGS sequence"/>
</dbReference>
<organism evidence="2 3">
    <name type="scientific">Xylanibacter ruminicola</name>
    <name type="common">Prevotella ruminicola</name>
    <dbReference type="NCBI Taxonomy" id="839"/>
    <lineage>
        <taxon>Bacteria</taxon>
        <taxon>Pseudomonadati</taxon>
        <taxon>Bacteroidota</taxon>
        <taxon>Bacteroidia</taxon>
        <taxon>Bacteroidales</taxon>
        <taxon>Prevotellaceae</taxon>
        <taxon>Xylanibacter</taxon>
    </lineage>
</organism>
<evidence type="ECO:0000259" key="1">
    <source>
        <dbReference type="PROSITE" id="PS50035"/>
    </source>
</evidence>
<dbReference type="GO" id="GO:0003824">
    <property type="term" value="F:catalytic activity"/>
    <property type="evidence" value="ECO:0007669"/>
    <property type="project" value="InterPro"/>
</dbReference>
<dbReference type="Gene3D" id="3.30.870.10">
    <property type="entry name" value="Endonuclease Chain A"/>
    <property type="match status" value="1"/>
</dbReference>
<evidence type="ECO:0000313" key="2">
    <source>
        <dbReference type="EMBL" id="MBE6271821.1"/>
    </source>
</evidence>
<dbReference type="CDD" id="cd00138">
    <property type="entry name" value="PLDc_SF"/>
    <property type="match status" value="1"/>
</dbReference>
<evidence type="ECO:0000313" key="3">
    <source>
        <dbReference type="Proteomes" id="UP000806522"/>
    </source>
</evidence>
<dbReference type="AlphaFoldDB" id="A0A9D5P2L1"/>
<gene>
    <name evidence="2" type="ORF">E7101_12895</name>
</gene>
<dbReference type="Pfam" id="PF13091">
    <property type="entry name" value="PLDc_2"/>
    <property type="match status" value="1"/>
</dbReference>
<sequence>MKLLTEQQQIDILRNRCDKVQKRIWISSPYIGSLKDIQKIIGGKWLLPSVDCRILTDVDSGFIRDDTFDEFVSNNKEVRSLDSLHAKIYIIDDWCLVTSANLTGTAFLCRYEMGIATNDISEIEKTFVRWWNMAKAVTDLTKKPSKGLVDYQDGHSFKKKFKAPPYNSGKQDKYDAICEKYKDFACLYEKTTGRNQQMVSDGFTLLQEVDYLFNYLYHDHPNTPSHGQKVARILNSQQKVKEIKQYFRDMCAYYEKDPQKWRLKRTKTVQSLLSPNSIKKIGWNEAKEVVLCLHCLSSYPINRTKFLNPKNNDIKDIIDCWNQLLHTGKIDSTKIKYVTDRLNNFGLSSIYELIGWFYPDKYPLMNENSHCGMRFFGYTI</sequence>